<dbReference type="AlphaFoldDB" id="A0A6H5I7R9"/>
<reference evidence="2 3" key="1">
    <citation type="submission" date="2020-02" db="EMBL/GenBank/DDBJ databases">
        <authorList>
            <person name="Ferguson B K."/>
        </authorList>
    </citation>
    <scope>NUCLEOTIDE SEQUENCE [LARGE SCALE GENOMIC DNA]</scope>
</reference>
<gene>
    <name evidence="2" type="ORF">TBRA_LOCUS4434</name>
</gene>
<accession>A0A6H5I7R9</accession>
<dbReference type="InterPro" id="IPR021109">
    <property type="entry name" value="Peptidase_aspartic_dom_sf"/>
</dbReference>
<organism evidence="2 3">
    <name type="scientific">Trichogramma brassicae</name>
    <dbReference type="NCBI Taxonomy" id="86971"/>
    <lineage>
        <taxon>Eukaryota</taxon>
        <taxon>Metazoa</taxon>
        <taxon>Ecdysozoa</taxon>
        <taxon>Arthropoda</taxon>
        <taxon>Hexapoda</taxon>
        <taxon>Insecta</taxon>
        <taxon>Pterygota</taxon>
        <taxon>Neoptera</taxon>
        <taxon>Endopterygota</taxon>
        <taxon>Hymenoptera</taxon>
        <taxon>Apocrita</taxon>
        <taxon>Proctotrupomorpha</taxon>
        <taxon>Chalcidoidea</taxon>
        <taxon>Trichogrammatidae</taxon>
        <taxon>Trichogramma</taxon>
    </lineage>
</organism>
<feature type="compositionally biased region" description="Basic and acidic residues" evidence="1">
    <location>
        <begin position="1"/>
        <end position="12"/>
    </location>
</feature>
<keyword evidence="3" id="KW-1185">Reference proteome</keyword>
<dbReference type="SUPFAM" id="SSF50630">
    <property type="entry name" value="Acid proteases"/>
    <property type="match status" value="1"/>
</dbReference>
<evidence type="ECO:0000313" key="3">
    <source>
        <dbReference type="Proteomes" id="UP000479190"/>
    </source>
</evidence>
<sequence length="262" mass="28842">VGKRQRGEDKRLSNLPAELDICEPEPPNALECNSAEASAPPPTRCEGRATRSTAENEEMPTTSTWALEYSSPELLLKEQESRSAADGDSPASTTSTGTKPKVLASKCKRNEEGHDTDGKLEELLQQCTRVSREGIEKTSPMQTSEWRAERDAKLAALATENRDFIMLQLNGKRYKALYDSGAQVSLVGPHIAKKLAKHLKGRATSISTPCAPSLVSTLGHIEVRINIDGQWEKVIWKAMGYLDHDVILGADFKKAVEHRHAR</sequence>
<name>A0A6H5I7R9_9HYME</name>
<feature type="compositionally biased region" description="Basic and acidic residues" evidence="1">
    <location>
        <begin position="75"/>
        <end position="85"/>
    </location>
</feature>
<dbReference type="EMBL" id="CADCXV010000679">
    <property type="protein sequence ID" value="CAB0032498.1"/>
    <property type="molecule type" value="Genomic_DNA"/>
</dbReference>
<protein>
    <submittedName>
        <fullName evidence="2">Uncharacterized protein</fullName>
    </submittedName>
</protein>
<dbReference type="Gene3D" id="2.40.70.10">
    <property type="entry name" value="Acid Proteases"/>
    <property type="match status" value="1"/>
</dbReference>
<feature type="non-terminal residue" evidence="2">
    <location>
        <position position="1"/>
    </location>
</feature>
<dbReference type="Proteomes" id="UP000479190">
    <property type="component" value="Unassembled WGS sequence"/>
</dbReference>
<feature type="region of interest" description="Disordered" evidence="1">
    <location>
        <begin position="1"/>
        <end position="116"/>
    </location>
</feature>
<proteinExistence type="predicted"/>
<evidence type="ECO:0000256" key="1">
    <source>
        <dbReference type="SAM" id="MobiDB-lite"/>
    </source>
</evidence>
<evidence type="ECO:0000313" key="2">
    <source>
        <dbReference type="EMBL" id="CAB0032498.1"/>
    </source>
</evidence>
<dbReference type="CDD" id="cd00303">
    <property type="entry name" value="retropepsin_like"/>
    <property type="match status" value="1"/>
</dbReference>